<name>F2UTQ7_SALR5</name>
<keyword evidence="1" id="KW-0727">SH2 domain</keyword>
<dbReference type="Proteomes" id="UP000007799">
    <property type="component" value="Unassembled WGS sequence"/>
</dbReference>
<evidence type="ECO:0000256" key="1">
    <source>
        <dbReference type="PROSITE-ProRule" id="PRU00191"/>
    </source>
</evidence>
<reference evidence="4" key="1">
    <citation type="submission" date="2009-08" db="EMBL/GenBank/DDBJ databases">
        <title>Annotation of Salpingoeca rosetta.</title>
        <authorList>
            <consortium name="The Broad Institute Genome Sequencing Platform"/>
            <person name="Russ C."/>
            <person name="Cuomo C."/>
            <person name="Burger G."/>
            <person name="Gray M.W."/>
            <person name="Holland P.W.H."/>
            <person name="King N."/>
            <person name="Lang F.B.F."/>
            <person name="Roger A.J."/>
            <person name="Ruiz-Trillo I."/>
            <person name="Young S.K."/>
            <person name="Zeng Q."/>
            <person name="Gargeya S."/>
            <person name="Alvarado L."/>
            <person name="Berlin A."/>
            <person name="Chapman S.B."/>
            <person name="Chen Z."/>
            <person name="Freedman E."/>
            <person name="Gellesch M."/>
            <person name="Goldberg J."/>
            <person name="Griggs A."/>
            <person name="Gujja S."/>
            <person name="Heilman E."/>
            <person name="Heiman D."/>
            <person name="Howarth C."/>
            <person name="Mehta T."/>
            <person name="Neiman D."/>
            <person name="Pearson M."/>
            <person name="Roberts A."/>
            <person name="Saif S."/>
            <person name="Shea T."/>
            <person name="Shenoy N."/>
            <person name="Sisk P."/>
            <person name="Stolte C."/>
            <person name="Sykes S."/>
            <person name="White J."/>
            <person name="Yandava C."/>
            <person name="Haas B."/>
            <person name="Nusbaum C."/>
            <person name="Birren B."/>
        </authorList>
    </citation>
    <scope>NUCLEOTIDE SEQUENCE [LARGE SCALE GENOMIC DNA]</scope>
    <source>
        <strain evidence="4">ATCC 50818</strain>
    </source>
</reference>
<dbReference type="CDD" id="cd00173">
    <property type="entry name" value="SH2"/>
    <property type="match status" value="1"/>
</dbReference>
<feature type="compositionally biased region" description="Low complexity" evidence="2">
    <location>
        <begin position="70"/>
        <end position="105"/>
    </location>
</feature>
<feature type="region of interest" description="Disordered" evidence="2">
    <location>
        <begin position="302"/>
        <end position="347"/>
    </location>
</feature>
<dbReference type="PROSITE" id="PS50001">
    <property type="entry name" value="SH2"/>
    <property type="match status" value="1"/>
</dbReference>
<organism evidence="5">
    <name type="scientific">Salpingoeca rosetta (strain ATCC 50818 / BSB-021)</name>
    <dbReference type="NCBI Taxonomy" id="946362"/>
    <lineage>
        <taxon>Eukaryota</taxon>
        <taxon>Choanoflagellata</taxon>
        <taxon>Craspedida</taxon>
        <taxon>Salpingoecidae</taxon>
        <taxon>Salpingoeca</taxon>
    </lineage>
</organism>
<keyword evidence="5" id="KW-1185">Reference proteome</keyword>
<dbReference type="InterPro" id="IPR036860">
    <property type="entry name" value="SH2_dom_sf"/>
</dbReference>
<protein>
    <recommendedName>
        <fullName evidence="3">SH2 domain-containing protein</fullName>
    </recommendedName>
</protein>
<feature type="compositionally biased region" description="Polar residues" evidence="2">
    <location>
        <begin position="183"/>
        <end position="200"/>
    </location>
</feature>
<feature type="region of interest" description="Disordered" evidence="2">
    <location>
        <begin position="483"/>
        <end position="548"/>
    </location>
</feature>
<feature type="compositionally biased region" description="Acidic residues" evidence="2">
    <location>
        <begin position="304"/>
        <end position="342"/>
    </location>
</feature>
<feature type="compositionally biased region" description="Acidic residues" evidence="2">
    <location>
        <begin position="227"/>
        <end position="250"/>
    </location>
</feature>
<dbReference type="SUPFAM" id="SSF55550">
    <property type="entry name" value="SH2 domain"/>
    <property type="match status" value="1"/>
</dbReference>
<dbReference type="AlphaFoldDB" id="F2UTQ7"/>
<dbReference type="RefSeq" id="XP_004987447.1">
    <property type="nucleotide sequence ID" value="XM_004987390.1"/>
</dbReference>
<dbReference type="Gene3D" id="3.30.505.10">
    <property type="entry name" value="SH2 domain"/>
    <property type="match status" value="1"/>
</dbReference>
<evidence type="ECO:0000259" key="3">
    <source>
        <dbReference type="PROSITE" id="PS50001"/>
    </source>
</evidence>
<feature type="region of interest" description="Disordered" evidence="2">
    <location>
        <begin position="60"/>
        <end position="208"/>
    </location>
</feature>
<dbReference type="InterPro" id="IPR000980">
    <property type="entry name" value="SH2"/>
</dbReference>
<feature type="compositionally biased region" description="Polar residues" evidence="2">
    <location>
        <begin position="60"/>
        <end position="69"/>
    </location>
</feature>
<feature type="domain" description="SH2" evidence="3">
    <location>
        <begin position="372"/>
        <end position="463"/>
    </location>
</feature>
<feature type="region of interest" description="Disordered" evidence="2">
    <location>
        <begin position="222"/>
        <end position="290"/>
    </location>
</feature>
<dbReference type="EMBL" id="GL833097">
    <property type="protein sequence ID" value="EGD74420.1"/>
    <property type="molecule type" value="Genomic_DNA"/>
</dbReference>
<evidence type="ECO:0000313" key="4">
    <source>
        <dbReference type="EMBL" id="EGD74420.1"/>
    </source>
</evidence>
<feature type="compositionally biased region" description="Low complexity" evidence="2">
    <location>
        <begin position="162"/>
        <end position="182"/>
    </location>
</feature>
<sequence length="548" mass="58196">MQELPTTSLIHESPRYVAKALLELPTAIWASNTNIKRRSTKLAKGQRRMANKARKLQTLALQGESTPNQASATTTTTTGTPATTTTTTTTTPGTPATADTSAAPDMSPKKAPTPPPTRPKPKPRPATRPKPIMDDSMGVSVASALPPHLSPSRAGSASGVLGDNTTTSTSSDGNDSGSGNSGFNRSQRPSIKLQSFTGEATDTDSGDVGATAAKRLATILDLQNSTNDDDDDEEDPYASCEDLDDEEDEASGVTGQYNVRARAQDLGNPNADVGVACKHEESSPYPMASASMQHIADAISNAYGDDEDDDEGEEDEYGYDSATTDDDDDDDDEEEEEEEEDVGVSTFSRVKASVRRAKKLKTKIEAPTDQPWFKAAVHRSDLVTLKEDQSSGRFLVYPSKHDIGNYCVSVSTGPGKVWTGVVIHYGPQLQMEDAGVSFQSWQEWIAHYSVHPLACGVTLTGPNTSADDDGLDAGVEADVSSVAAEKNGMSAEKTEQSGRQHVPSVHVNDDVGETNPPSAAAAVDVESKRDSVAISSVGSRRHSTLEFT</sequence>
<dbReference type="InParanoid" id="F2UTQ7"/>
<proteinExistence type="predicted"/>
<dbReference type="KEGG" id="sre:PTSG_11518"/>
<dbReference type="GeneID" id="16067966"/>
<evidence type="ECO:0000313" key="5">
    <source>
        <dbReference type="Proteomes" id="UP000007799"/>
    </source>
</evidence>
<gene>
    <name evidence="4" type="ORF">PTSG_11518</name>
</gene>
<evidence type="ECO:0000256" key="2">
    <source>
        <dbReference type="SAM" id="MobiDB-lite"/>
    </source>
</evidence>
<feature type="non-terminal residue" evidence="4">
    <location>
        <position position="548"/>
    </location>
</feature>
<accession>F2UTQ7</accession>